<reference evidence="15" key="2">
    <citation type="submission" date="2025-09" db="UniProtKB">
        <authorList>
            <consortium name="Ensembl"/>
        </authorList>
    </citation>
    <scope>IDENTIFICATION</scope>
</reference>
<accession>A0A671T7Q5</accession>
<dbReference type="Ensembl" id="ENSSANT00000112108.1">
    <property type="protein sequence ID" value="ENSSANP00000105644.1"/>
    <property type="gene ID" value="ENSSANG00000051656.1"/>
</dbReference>
<comment type="similarity">
    <text evidence="9">Belongs to the histone deacetylase family. HD Type 1 subfamily.</text>
</comment>
<evidence type="ECO:0000256" key="4">
    <source>
        <dbReference type="ARBA" id="ARBA00022801"/>
    </source>
</evidence>
<dbReference type="Proteomes" id="UP000472260">
    <property type="component" value="Unassembled WGS sequence"/>
</dbReference>
<sequence>MALSSQGTKKKVCYYYDGDVGNYYYGQGHPMKPHRIRMTHNLLLNYGLYRKMEIYRPHKANAEEMTKYHSDDYIKFLRSIRPDNMSEYSKQMQRFNVGEDCPVFDGLFEFCQLSTGGSVAGAVKLNKQQTDIAINWAGGLHHAKKSEASGFCYVNDIVLAILELLKYHQRVLYIDIDIHHGDGVEEAFYTTDRVMTVSFHKYGEYFPGTGDLRDIGAGKGKYYAVNYPLRDGIDDESYEAIFKPVSLKLPRCHAKCVEYMKSFNLPLLMLGGGGYTIRNVARCWTYETAVALDSTIPNELPYNDYFEYFGPDFKLHISPSNMTNQNTNDYLEKIKQRLFENLRMLPHAPGVQMQAIPEDAVQEESGDEEDDPDKRISSEAQNQNTGDRSNEFLHNHPLLHCCNCGCKNE</sequence>
<comment type="subcellular location">
    <subcellularLocation>
        <location evidence="1 9">Nucleus</location>
    </subcellularLocation>
</comment>
<evidence type="ECO:0000256" key="9">
    <source>
        <dbReference type="PIRNR" id="PIRNR037913"/>
    </source>
</evidence>
<dbReference type="PANTHER" id="PTHR10625:SF37">
    <property type="entry name" value="HISTONE DEACETYLASE"/>
    <property type="match status" value="1"/>
</dbReference>
<feature type="compositionally biased region" description="Acidic residues" evidence="13">
    <location>
        <begin position="360"/>
        <end position="371"/>
    </location>
</feature>
<evidence type="ECO:0000259" key="14">
    <source>
        <dbReference type="Pfam" id="PF00850"/>
    </source>
</evidence>
<keyword evidence="3" id="KW-0678">Repressor</keyword>
<dbReference type="Pfam" id="PF00850">
    <property type="entry name" value="Hist_deacetyl"/>
    <property type="match status" value="1"/>
</dbReference>
<evidence type="ECO:0000313" key="16">
    <source>
        <dbReference type="Proteomes" id="UP000472260"/>
    </source>
</evidence>
<dbReference type="GO" id="GO:0141221">
    <property type="term" value="F:histone deacetylase activity, hydrolytic mechanism"/>
    <property type="evidence" value="ECO:0007669"/>
    <property type="project" value="UniProtKB-EC"/>
</dbReference>
<dbReference type="AlphaFoldDB" id="A0A671T7Q5"/>
<evidence type="ECO:0000256" key="8">
    <source>
        <dbReference type="ARBA" id="ARBA00023242"/>
    </source>
</evidence>
<dbReference type="InterPro" id="IPR003084">
    <property type="entry name" value="HDAC_I/II"/>
</dbReference>
<feature type="region of interest" description="Disordered" evidence="13">
    <location>
        <begin position="360"/>
        <end position="390"/>
    </location>
</feature>
<evidence type="ECO:0000256" key="7">
    <source>
        <dbReference type="ARBA" id="ARBA00023163"/>
    </source>
</evidence>
<feature type="binding site" evidence="11">
    <location>
        <position position="150"/>
    </location>
    <ligand>
        <name>substrate</name>
    </ligand>
</feature>
<dbReference type="GO" id="GO:0016581">
    <property type="term" value="C:NuRD complex"/>
    <property type="evidence" value="ECO:0007669"/>
    <property type="project" value="TreeGrafter"/>
</dbReference>
<proteinExistence type="inferred from homology"/>
<keyword evidence="12" id="KW-0479">Metal-binding</keyword>
<dbReference type="PANTHER" id="PTHR10625">
    <property type="entry name" value="HISTONE DEACETYLASE HDAC1-RELATED"/>
    <property type="match status" value="1"/>
</dbReference>
<dbReference type="PRINTS" id="PR01271">
    <property type="entry name" value="HISDACETLASE"/>
</dbReference>
<feature type="binding site" evidence="11">
    <location>
        <position position="100"/>
    </location>
    <ligand>
        <name>substrate</name>
    </ligand>
</feature>
<evidence type="ECO:0000256" key="13">
    <source>
        <dbReference type="SAM" id="MobiDB-lite"/>
    </source>
</evidence>
<dbReference type="FunFam" id="3.40.800.20:FF:000034">
    <property type="entry name" value="Histone deacetylase 19"/>
    <property type="match status" value="1"/>
</dbReference>
<evidence type="ECO:0000256" key="10">
    <source>
        <dbReference type="PIRSR" id="PIRSR037913-1"/>
    </source>
</evidence>
<organism evidence="15 16">
    <name type="scientific">Sinocyclocheilus anshuiensis</name>
    <dbReference type="NCBI Taxonomy" id="1608454"/>
    <lineage>
        <taxon>Eukaryota</taxon>
        <taxon>Metazoa</taxon>
        <taxon>Chordata</taxon>
        <taxon>Craniata</taxon>
        <taxon>Vertebrata</taxon>
        <taxon>Euteleostomi</taxon>
        <taxon>Actinopterygii</taxon>
        <taxon>Neopterygii</taxon>
        <taxon>Teleostei</taxon>
        <taxon>Ostariophysi</taxon>
        <taxon>Cypriniformes</taxon>
        <taxon>Cyprinidae</taxon>
        <taxon>Cyprininae</taxon>
        <taxon>Sinocyclocheilus</taxon>
    </lineage>
</organism>
<dbReference type="InterPro" id="IPR000286">
    <property type="entry name" value="HDACs"/>
</dbReference>
<dbReference type="FunFam" id="3.40.800.20:FF:000035">
    <property type="entry name" value="Histone deacetylase 17"/>
    <property type="match status" value="1"/>
</dbReference>
<evidence type="ECO:0000256" key="3">
    <source>
        <dbReference type="ARBA" id="ARBA00022491"/>
    </source>
</evidence>
<keyword evidence="16" id="KW-1185">Reference proteome</keyword>
<feature type="domain" description="Histone deacetylase" evidence="14">
    <location>
        <begin position="29"/>
        <end position="248"/>
    </location>
</feature>
<dbReference type="InterPro" id="IPR023801">
    <property type="entry name" value="His_deacetylse_dom"/>
</dbReference>
<dbReference type="GO" id="GO:0031507">
    <property type="term" value="P:heterochromatin formation"/>
    <property type="evidence" value="ECO:0007669"/>
    <property type="project" value="TreeGrafter"/>
</dbReference>
<name>A0A671T7Q5_9TELE</name>
<evidence type="ECO:0000313" key="15">
    <source>
        <dbReference type="Ensembl" id="ENSSANP00000105644.1"/>
    </source>
</evidence>
<protein>
    <recommendedName>
        <fullName evidence="2 9">Histone deacetylase</fullName>
        <ecNumber evidence="2 9">3.5.1.98</ecNumber>
    </recommendedName>
</protein>
<keyword evidence="7 9" id="KW-0804">Transcription</keyword>
<reference evidence="15" key="1">
    <citation type="submission" date="2025-08" db="UniProtKB">
        <authorList>
            <consortium name="Ensembl"/>
        </authorList>
    </citation>
    <scope>IDENTIFICATION</scope>
</reference>
<dbReference type="EC" id="3.5.1.98" evidence="2 9"/>
<evidence type="ECO:0000256" key="12">
    <source>
        <dbReference type="PIRSR" id="PIRSR037913-3"/>
    </source>
</evidence>
<feature type="binding site" evidence="12">
    <location>
        <position position="177"/>
    </location>
    <ligand>
        <name>a divalent metal cation</name>
        <dbReference type="ChEBI" id="CHEBI:60240"/>
    </ligand>
</feature>
<dbReference type="Gene3D" id="3.40.800.20">
    <property type="entry name" value="Histone deacetylase domain"/>
    <property type="match status" value="2"/>
</dbReference>
<dbReference type="InterPro" id="IPR023696">
    <property type="entry name" value="Ureohydrolase_dom_sf"/>
</dbReference>
<evidence type="ECO:0000256" key="6">
    <source>
        <dbReference type="ARBA" id="ARBA00023015"/>
    </source>
</evidence>
<keyword evidence="4 9" id="KW-0378">Hydrolase</keyword>
<keyword evidence="5 9" id="KW-0156">Chromatin regulator</keyword>
<feature type="active site" description="Proton acceptor" evidence="10">
    <location>
        <position position="142"/>
    </location>
</feature>
<comment type="catalytic activity">
    <reaction evidence="9">
        <text>N(6)-acetyl-L-lysyl-[histone] + H2O = L-lysyl-[histone] + acetate</text>
        <dbReference type="Rhea" id="RHEA:58196"/>
        <dbReference type="Rhea" id="RHEA-COMP:9845"/>
        <dbReference type="Rhea" id="RHEA-COMP:11338"/>
        <dbReference type="ChEBI" id="CHEBI:15377"/>
        <dbReference type="ChEBI" id="CHEBI:29969"/>
        <dbReference type="ChEBI" id="CHEBI:30089"/>
        <dbReference type="ChEBI" id="CHEBI:61930"/>
        <dbReference type="EC" id="3.5.1.98"/>
    </reaction>
</comment>
<feature type="binding site" evidence="12">
    <location>
        <position position="179"/>
    </location>
    <ligand>
        <name>a divalent metal cation</name>
        <dbReference type="ChEBI" id="CHEBI:60240"/>
    </ligand>
</feature>
<keyword evidence="6 9" id="KW-0805">Transcription regulation</keyword>
<dbReference type="InterPro" id="IPR037138">
    <property type="entry name" value="His_deacetylse_dom_sf"/>
</dbReference>
<keyword evidence="8 9" id="KW-0539">Nucleus</keyword>
<dbReference type="SUPFAM" id="SSF52768">
    <property type="entry name" value="Arginase/deacetylase"/>
    <property type="match status" value="1"/>
</dbReference>
<dbReference type="GO" id="GO:0046872">
    <property type="term" value="F:metal ion binding"/>
    <property type="evidence" value="ECO:0007669"/>
    <property type="project" value="UniProtKB-KW"/>
</dbReference>
<evidence type="ECO:0000256" key="11">
    <source>
        <dbReference type="PIRSR" id="PIRSR037913-2"/>
    </source>
</evidence>
<feature type="binding site" evidence="11">
    <location>
        <position position="275"/>
    </location>
    <ligand>
        <name>substrate</name>
    </ligand>
</feature>
<dbReference type="PIRSF" id="PIRSF037913">
    <property type="entry name" value="His_deacetylse_1"/>
    <property type="match status" value="1"/>
</dbReference>
<feature type="compositionally biased region" description="Polar residues" evidence="13">
    <location>
        <begin position="378"/>
        <end position="387"/>
    </location>
</feature>
<evidence type="ECO:0000256" key="2">
    <source>
        <dbReference type="ARBA" id="ARBA00012111"/>
    </source>
</evidence>
<evidence type="ECO:0000256" key="5">
    <source>
        <dbReference type="ARBA" id="ARBA00022853"/>
    </source>
</evidence>
<dbReference type="PRINTS" id="PR01270">
    <property type="entry name" value="HDASUPER"/>
</dbReference>
<evidence type="ECO:0000256" key="1">
    <source>
        <dbReference type="ARBA" id="ARBA00004123"/>
    </source>
</evidence>